<comment type="caution">
    <text evidence="1">The sequence shown here is derived from an EMBL/GenBank/DDBJ whole genome shotgun (WGS) entry which is preliminary data.</text>
</comment>
<accession>A0A2G3DRV6</accession>
<dbReference type="AlphaFoldDB" id="A0A2G3DRV6"/>
<organism evidence="1 2">
    <name type="scientific">Pseudobutyrivibrio ruminis</name>
    <dbReference type="NCBI Taxonomy" id="46206"/>
    <lineage>
        <taxon>Bacteria</taxon>
        <taxon>Bacillati</taxon>
        <taxon>Bacillota</taxon>
        <taxon>Clostridia</taxon>
        <taxon>Lachnospirales</taxon>
        <taxon>Lachnospiraceae</taxon>
        <taxon>Pseudobutyrivibrio</taxon>
    </lineage>
</organism>
<evidence type="ECO:0000313" key="2">
    <source>
        <dbReference type="Proteomes" id="UP000225889"/>
    </source>
</evidence>
<evidence type="ECO:0008006" key="3">
    <source>
        <dbReference type="Google" id="ProtNLM"/>
    </source>
</evidence>
<reference evidence="1 2" key="2">
    <citation type="submission" date="2017-10" db="EMBL/GenBank/DDBJ databases">
        <authorList>
            <person name="Banno H."/>
            <person name="Chua N.-H."/>
        </authorList>
    </citation>
    <scope>NUCLEOTIDE SEQUENCE [LARGE SCALE GENOMIC DNA]</scope>
    <source>
        <strain evidence="1 2">JK626</strain>
    </source>
</reference>
<evidence type="ECO:0000313" key="1">
    <source>
        <dbReference type="EMBL" id="PHU33758.1"/>
    </source>
</evidence>
<name>A0A2G3DRV6_9FIRM</name>
<dbReference type="RefSeq" id="WP_090153969.1">
    <property type="nucleotide sequence ID" value="NZ_PDYF01000083.1"/>
</dbReference>
<reference evidence="1 2" key="1">
    <citation type="submission" date="2017-10" db="EMBL/GenBank/DDBJ databases">
        <title>Resolving the taxonomy of Roseburia spp., Eubacterium rectale and Agathobacter spp. through phylogenomic analysis.</title>
        <authorList>
            <person name="Sheridan P.O."/>
            <person name="Walker A.W."/>
            <person name="Duncan S.H."/>
            <person name="Scott K.P."/>
            <person name="Toole P.W.O."/>
            <person name="Luis P."/>
            <person name="Flint H.J."/>
        </authorList>
    </citation>
    <scope>NUCLEOTIDE SEQUENCE [LARGE SCALE GENOMIC DNA]</scope>
    <source>
        <strain evidence="1 2">JK626</strain>
    </source>
</reference>
<sequence length="150" mass="16449">MDTMVMNTYMQTQYNKAATEAAEKTAKSLGGISATSSKEEVTEAVKGFETYLMEQVLKEVKESFVPKDDEDSSMSMYKDYFMDSAYTKVAEQLVDEVGGNITEDFVEQIMRNYGITGTSNIPTEEGGLDADAVSEEIAQANSSTVQQVLA</sequence>
<proteinExistence type="predicted"/>
<protein>
    <recommendedName>
        <fullName evidence="3">Flagellar protein FlgJ N-terminal domain-containing protein</fullName>
    </recommendedName>
</protein>
<dbReference type="EMBL" id="PDYF01000083">
    <property type="protein sequence ID" value="PHU33758.1"/>
    <property type="molecule type" value="Genomic_DNA"/>
</dbReference>
<gene>
    <name evidence="1" type="ORF">CSX01_14605</name>
</gene>
<dbReference type="Proteomes" id="UP000225889">
    <property type="component" value="Unassembled WGS sequence"/>
</dbReference>